<dbReference type="SUPFAM" id="SSF52540">
    <property type="entry name" value="P-loop containing nucleoside triphosphate hydrolases"/>
    <property type="match status" value="1"/>
</dbReference>
<organismHost>
    <name type="scientific">Bacillus subtilis</name>
    <dbReference type="NCBI Taxonomy" id="1423"/>
</organismHost>
<keyword evidence="6" id="KW-1185">Reference proteome</keyword>
<evidence type="ECO:0000313" key="5">
    <source>
        <dbReference type="EMBL" id="APZ82639.1"/>
    </source>
</evidence>
<dbReference type="GO" id="GO:0005524">
    <property type="term" value="F:ATP binding"/>
    <property type="evidence" value="ECO:0007669"/>
    <property type="project" value="UniProtKB-KW"/>
</dbReference>
<evidence type="ECO:0000256" key="1">
    <source>
        <dbReference type="ARBA" id="ARBA00022741"/>
    </source>
</evidence>
<feature type="region of interest" description="Disordered" evidence="3">
    <location>
        <begin position="642"/>
        <end position="664"/>
    </location>
</feature>
<dbReference type="GO" id="GO:0003677">
    <property type="term" value="F:DNA binding"/>
    <property type="evidence" value="ECO:0007669"/>
    <property type="project" value="InterPro"/>
</dbReference>
<feature type="domain" description="FtsK" evidence="4">
    <location>
        <begin position="395"/>
        <end position="579"/>
    </location>
</feature>
<dbReference type="EMBL" id="KY368640">
    <property type="protein sequence ID" value="APZ82639.1"/>
    <property type="molecule type" value="Genomic_DNA"/>
</dbReference>
<dbReference type="InterPro" id="IPR027417">
    <property type="entry name" value="P-loop_NTPase"/>
</dbReference>
<evidence type="ECO:0000259" key="4">
    <source>
        <dbReference type="PROSITE" id="PS50901"/>
    </source>
</evidence>
<sequence length="733" mass="81313">MGSGLSKIIPEVTDSLFGAELVMSSGVVTKFLVTPPHVRLGENAAGYREASVKGFTFYEGYLSRPHFLPLYGALKGQFINDLADIALYNGEQLCVQLLFKKKFHWKDRALQMYASYLEGNDRPATFKVGRAIQNSAISLLNKIASFSSVNEYIQEVEDKLLSDGFQFQMRVAMNTEREEYLRSRLTQVLRAYDSHNSIRLHKQKHKQTEFHYESCIMTAETGDQIVGSRELFSLLGGGQIKSISVPEAAYSPSSTPIVAKDAVKLLPEHKREEVYADDNLVINIAEALKRVGLIKTARVYNDSVTSGIRLTVVQCDIPKGKNLSHLVQKGKDIQAALGVSSLGVEQGDTPDTVKFVIPNEQPAVISLRELIGTANFQEYSKQNALAFAVGVDEVNNPIYLSLAKLVHLLVAGTTGSGKSVFLNSLITTLLINYSPDQLRMIMIDPKQVELQQYSGFPHVQEVVTDMGSAAQVLEGLVSEMEKRYQVFKDSSVKNITLYNQKSSKPMPYTVCVIDEYADLVDTNKEVEGSIARLGQKARAAGIHLVIATQRPSANILSGRIKANIPNAVSFNLNNNNNYKTVFGVGIPYTSLLGKGDGVMKIEGYPKEFQRFQSAIIAPDEAQEEEVYKDLVEYYSGGAPSVGVPEEIEETPLPEEPEEPSLPEDDPLYRLRQVIATTGETRVEPLRKEVGVKTTKMKELMGKLVEEGWLIKHKERSKGYQLVAPESVLAEWRD</sequence>
<dbReference type="InterPro" id="IPR002543">
    <property type="entry name" value="FtsK_dom"/>
</dbReference>
<protein>
    <submittedName>
        <fullName evidence="5">FtsK/SpoIIIE protein</fullName>
    </submittedName>
</protein>
<reference evidence="5" key="1">
    <citation type="journal article" date="2017" name="Viruses">
        <title>Characterization of Bacillus subtilis Viruses vB_BsuM-Goe2 and vB_BsuM-Goe3.</title>
        <authorList>
            <person name="Willms I.M."/>
            <person name="Hoppert M."/>
            <person name="Hertel R."/>
        </authorList>
    </citation>
    <scope>NUCLEOTIDE SEQUENCE [LARGE SCALE GENOMIC DNA]</scope>
</reference>
<organism evidence="5 6">
    <name type="scientific">Bacillus phage vB_BsuM-Goe3</name>
    <dbReference type="NCBI Taxonomy" id="1933063"/>
    <lineage>
        <taxon>Viruses</taxon>
        <taxon>Duplodnaviria</taxon>
        <taxon>Heunggongvirae</taxon>
        <taxon>Uroviricota</taxon>
        <taxon>Caudoviricetes</taxon>
        <taxon>Herelleviridae</taxon>
        <taxon>Bastillevirinae</taxon>
        <taxon>Grisebachstrassevirus</taxon>
        <taxon>Grisebachstrassevirus goe3</taxon>
    </lineage>
</organism>
<evidence type="ECO:0000313" key="6">
    <source>
        <dbReference type="Proteomes" id="UP000221795"/>
    </source>
</evidence>
<keyword evidence="1" id="KW-0547">Nucleotide-binding</keyword>
<proteinExistence type="predicted"/>
<name>A0A217ERB2_BPGO3</name>
<dbReference type="PROSITE" id="PS50901">
    <property type="entry name" value="FTSK"/>
    <property type="match status" value="1"/>
</dbReference>
<dbReference type="InterPro" id="IPR050206">
    <property type="entry name" value="FtsK/SpoIIIE/SftA"/>
</dbReference>
<accession>A0A217ERB2</accession>
<dbReference type="Gene3D" id="3.40.50.300">
    <property type="entry name" value="P-loop containing nucleotide triphosphate hydrolases"/>
    <property type="match status" value="1"/>
</dbReference>
<dbReference type="Proteomes" id="UP000221795">
    <property type="component" value="Segment"/>
</dbReference>
<evidence type="ECO:0000256" key="3">
    <source>
        <dbReference type="SAM" id="MobiDB-lite"/>
    </source>
</evidence>
<dbReference type="PANTHER" id="PTHR22683:SF1">
    <property type="entry name" value="TYPE VII SECRETION SYSTEM PROTEIN ESSC"/>
    <property type="match status" value="1"/>
</dbReference>
<evidence type="ECO:0000256" key="2">
    <source>
        <dbReference type="ARBA" id="ARBA00022840"/>
    </source>
</evidence>
<dbReference type="PANTHER" id="PTHR22683">
    <property type="entry name" value="SPORULATION PROTEIN RELATED"/>
    <property type="match status" value="1"/>
</dbReference>
<dbReference type="Pfam" id="PF01580">
    <property type="entry name" value="FtsK_SpoIIIE"/>
    <property type="match status" value="1"/>
</dbReference>
<feature type="compositionally biased region" description="Acidic residues" evidence="3">
    <location>
        <begin position="645"/>
        <end position="664"/>
    </location>
</feature>
<keyword evidence="2" id="KW-0067">ATP-binding</keyword>
<gene>
    <name evidence="5" type="ORF">Goe3_c17800</name>
</gene>